<evidence type="ECO:0000313" key="2">
    <source>
        <dbReference type="Proteomes" id="UP001055811"/>
    </source>
</evidence>
<protein>
    <submittedName>
        <fullName evidence="1">Uncharacterized protein</fullName>
    </submittedName>
</protein>
<keyword evidence="2" id="KW-1185">Reference proteome</keyword>
<accession>A0ACB9EXT4</accession>
<dbReference type="Proteomes" id="UP001055811">
    <property type="component" value="Linkage Group LG03"/>
</dbReference>
<reference evidence="1 2" key="2">
    <citation type="journal article" date="2022" name="Mol. Ecol. Resour.">
        <title>The genomes of chicory, endive, great burdock and yacon provide insights into Asteraceae paleo-polyploidization history and plant inulin production.</title>
        <authorList>
            <person name="Fan W."/>
            <person name="Wang S."/>
            <person name="Wang H."/>
            <person name="Wang A."/>
            <person name="Jiang F."/>
            <person name="Liu H."/>
            <person name="Zhao H."/>
            <person name="Xu D."/>
            <person name="Zhang Y."/>
        </authorList>
    </citation>
    <scope>NUCLEOTIDE SEQUENCE [LARGE SCALE GENOMIC DNA]</scope>
    <source>
        <strain evidence="2">cv. Punajuju</strain>
        <tissue evidence="1">Leaves</tissue>
    </source>
</reference>
<reference evidence="2" key="1">
    <citation type="journal article" date="2022" name="Mol. Ecol. Resour.">
        <title>The genomes of chicory, endive, great burdock and yacon provide insights into Asteraceae palaeo-polyploidization history and plant inulin production.</title>
        <authorList>
            <person name="Fan W."/>
            <person name="Wang S."/>
            <person name="Wang H."/>
            <person name="Wang A."/>
            <person name="Jiang F."/>
            <person name="Liu H."/>
            <person name="Zhao H."/>
            <person name="Xu D."/>
            <person name="Zhang Y."/>
        </authorList>
    </citation>
    <scope>NUCLEOTIDE SEQUENCE [LARGE SCALE GENOMIC DNA]</scope>
    <source>
        <strain evidence="2">cv. Punajuju</strain>
    </source>
</reference>
<comment type="caution">
    <text evidence="1">The sequence shown here is derived from an EMBL/GenBank/DDBJ whole genome shotgun (WGS) entry which is preliminary data.</text>
</comment>
<evidence type="ECO:0000313" key="1">
    <source>
        <dbReference type="EMBL" id="KAI3763635.1"/>
    </source>
</evidence>
<gene>
    <name evidence="1" type="ORF">L2E82_13627</name>
</gene>
<organism evidence="1 2">
    <name type="scientific">Cichorium intybus</name>
    <name type="common">Chicory</name>
    <dbReference type="NCBI Taxonomy" id="13427"/>
    <lineage>
        <taxon>Eukaryota</taxon>
        <taxon>Viridiplantae</taxon>
        <taxon>Streptophyta</taxon>
        <taxon>Embryophyta</taxon>
        <taxon>Tracheophyta</taxon>
        <taxon>Spermatophyta</taxon>
        <taxon>Magnoliopsida</taxon>
        <taxon>eudicotyledons</taxon>
        <taxon>Gunneridae</taxon>
        <taxon>Pentapetalae</taxon>
        <taxon>asterids</taxon>
        <taxon>campanulids</taxon>
        <taxon>Asterales</taxon>
        <taxon>Asteraceae</taxon>
        <taxon>Cichorioideae</taxon>
        <taxon>Cichorieae</taxon>
        <taxon>Cichoriinae</taxon>
        <taxon>Cichorium</taxon>
    </lineage>
</organism>
<proteinExistence type="predicted"/>
<name>A0ACB9EXT4_CICIN</name>
<sequence>MESLSSKKRVLSDSDESESNSVKPKRIRDDLLDILQDSDVSTASSDLDSFIKRFEDEISEPTESIADRESSSGESRPDIGFLFEASDDELGLPPTDLTPVESEKTGVSVELGEVWWLDNQISGYDLFEYEFGYTGEDAVIGSFDDIEYVELDGLFNYTDLGFGLPELPSQPETMPAQ</sequence>
<dbReference type="EMBL" id="CM042011">
    <property type="protein sequence ID" value="KAI3763635.1"/>
    <property type="molecule type" value="Genomic_DNA"/>
</dbReference>